<protein>
    <recommendedName>
        <fullName evidence="10">HhH-GPD domain-containing protein</fullName>
    </recommendedName>
</protein>
<keyword evidence="8" id="KW-0234">DNA repair</keyword>
<evidence type="ECO:0000256" key="5">
    <source>
        <dbReference type="ARBA" id="ARBA00022801"/>
    </source>
</evidence>
<comment type="caution">
    <text evidence="11">The sequence shown here is derived from an EMBL/GenBank/DDBJ whole genome shotgun (WGS) entry which is preliminary data.</text>
</comment>
<proteinExistence type="inferred from homology"/>
<dbReference type="Gene3D" id="1.10.340.30">
    <property type="entry name" value="Hypothetical protein, domain 2"/>
    <property type="match status" value="1"/>
</dbReference>
<evidence type="ECO:0000313" key="11">
    <source>
        <dbReference type="EMBL" id="KAL2917760.1"/>
    </source>
</evidence>
<dbReference type="InterPro" id="IPR011257">
    <property type="entry name" value="DNA_glycosylase"/>
</dbReference>
<dbReference type="SMART" id="SM00478">
    <property type="entry name" value="ENDO3c"/>
    <property type="match status" value="1"/>
</dbReference>
<evidence type="ECO:0000256" key="6">
    <source>
        <dbReference type="ARBA" id="ARBA00023004"/>
    </source>
</evidence>
<name>A0ABR4NE29_9FUNG</name>
<dbReference type="InterPro" id="IPR044298">
    <property type="entry name" value="MIG/MutY"/>
</dbReference>
<dbReference type="CDD" id="cd00056">
    <property type="entry name" value="ENDO3c"/>
    <property type="match status" value="1"/>
</dbReference>
<evidence type="ECO:0000256" key="4">
    <source>
        <dbReference type="ARBA" id="ARBA00022763"/>
    </source>
</evidence>
<evidence type="ECO:0000256" key="3">
    <source>
        <dbReference type="ARBA" id="ARBA00022723"/>
    </source>
</evidence>
<dbReference type="InterPro" id="IPR003265">
    <property type="entry name" value="HhH-GPD_domain"/>
</dbReference>
<sequence length="164" mass="18033">MPAAPAVRTLLFERFDAHGRVLPRREPWSPPEPADSPAAAAWLARRAYRTWVSEIMLQQTQVATVRNYFDRWMQRWPTLADLAAADPEDVARAWAGLGYYSRARRLHAAARLVVDRHGGVLPSTVQGLREIPGVGPHVTFAPPGPSAAVALLAVAPCTAPRPTW</sequence>
<dbReference type="PANTHER" id="PTHR42944:SF1">
    <property type="entry name" value="ADENINE DNA GLYCOSYLASE"/>
    <property type="match status" value="1"/>
</dbReference>
<keyword evidence="6" id="KW-0408">Iron</keyword>
<keyword evidence="3" id="KW-0479">Metal-binding</keyword>
<dbReference type="PANTHER" id="PTHR42944">
    <property type="entry name" value="ADENINE DNA GLYCOSYLASE"/>
    <property type="match status" value="1"/>
</dbReference>
<evidence type="ECO:0000256" key="8">
    <source>
        <dbReference type="ARBA" id="ARBA00023204"/>
    </source>
</evidence>
<keyword evidence="4" id="KW-0227">DNA damage</keyword>
<organism evidence="11 12">
    <name type="scientific">Polyrhizophydium stewartii</name>
    <dbReference type="NCBI Taxonomy" id="2732419"/>
    <lineage>
        <taxon>Eukaryota</taxon>
        <taxon>Fungi</taxon>
        <taxon>Fungi incertae sedis</taxon>
        <taxon>Chytridiomycota</taxon>
        <taxon>Chytridiomycota incertae sedis</taxon>
        <taxon>Chytridiomycetes</taxon>
        <taxon>Rhizophydiales</taxon>
        <taxon>Rhizophydiales incertae sedis</taxon>
        <taxon>Polyrhizophydium</taxon>
    </lineage>
</organism>
<comment type="similarity">
    <text evidence="2">Belongs to the Nth/MutY family.</text>
</comment>
<gene>
    <name evidence="11" type="ORF">HK105_202633</name>
</gene>
<evidence type="ECO:0000259" key="10">
    <source>
        <dbReference type="SMART" id="SM00478"/>
    </source>
</evidence>
<keyword evidence="9" id="KW-0326">Glycosidase</keyword>
<evidence type="ECO:0000256" key="2">
    <source>
        <dbReference type="ARBA" id="ARBA00008343"/>
    </source>
</evidence>
<evidence type="ECO:0000256" key="1">
    <source>
        <dbReference type="ARBA" id="ARBA00001966"/>
    </source>
</evidence>
<evidence type="ECO:0000256" key="7">
    <source>
        <dbReference type="ARBA" id="ARBA00023014"/>
    </source>
</evidence>
<feature type="domain" description="HhH-GPD" evidence="10">
    <location>
        <begin position="56"/>
        <end position="163"/>
    </location>
</feature>
<dbReference type="Proteomes" id="UP001527925">
    <property type="component" value="Unassembled WGS sequence"/>
</dbReference>
<dbReference type="Pfam" id="PF00730">
    <property type="entry name" value="HhH-GPD"/>
    <property type="match status" value="1"/>
</dbReference>
<reference evidence="11 12" key="1">
    <citation type="submission" date="2023-09" db="EMBL/GenBank/DDBJ databases">
        <title>Pangenome analysis of Batrachochytrium dendrobatidis and related Chytrids.</title>
        <authorList>
            <person name="Yacoub M.N."/>
            <person name="Stajich J.E."/>
            <person name="James T.Y."/>
        </authorList>
    </citation>
    <scope>NUCLEOTIDE SEQUENCE [LARGE SCALE GENOMIC DNA]</scope>
    <source>
        <strain evidence="11 12">JEL0888</strain>
    </source>
</reference>
<dbReference type="EMBL" id="JADGIZ020000009">
    <property type="protein sequence ID" value="KAL2917760.1"/>
    <property type="molecule type" value="Genomic_DNA"/>
</dbReference>
<comment type="cofactor">
    <cofactor evidence="1">
        <name>[4Fe-4S] cluster</name>
        <dbReference type="ChEBI" id="CHEBI:49883"/>
    </cofactor>
</comment>
<keyword evidence="12" id="KW-1185">Reference proteome</keyword>
<accession>A0ABR4NE29</accession>
<keyword evidence="5" id="KW-0378">Hydrolase</keyword>
<evidence type="ECO:0000256" key="9">
    <source>
        <dbReference type="ARBA" id="ARBA00023295"/>
    </source>
</evidence>
<evidence type="ECO:0000313" key="12">
    <source>
        <dbReference type="Proteomes" id="UP001527925"/>
    </source>
</evidence>
<dbReference type="SUPFAM" id="SSF48150">
    <property type="entry name" value="DNA-glycosylase"/>
    <property type="match status" value="1"/>
</dbReference>
<keyword evidence="7" id="KW-0411">Iron-sulfur</keyword>